<feature type="transmembrane region" description="Helical" evidence="7">
    <location>
        <begin position="265"/>
        <end position="286"/>
    </location>
</feature>
<feature type="transmembrane region" description="Helical" evidence="7">
    <location>
        <begin position="344"/>
        <end position="363"/>
    </location>
</feature>
<dbReference type="PANTHER" id="PTHR47737:SF1">
    <property type="entry name" value="GLYCINE BETAINE_PROLINE BETAINE TRANSPORT SYSTEM PERMEASE PROTEIN PROW"/>
    <property type="match status" value="1"/>
</dbReference>
<feature type="transmembrane region" description="Helical" evidence="7">
    <location>
        <begin position="464"/>
        <end position="487"/>
    </location>
</feature>
<dbReference type="GO" id="GO:0015871">
    <property type="term" value="P:choline transport"/>
    <property type="evidence" value="ECO:0007669"/>
    <property type="project" value="TreeGrafter"/>
</dbReference>
<feature type="transmembrane region" description="Helical" evidence="7">
    <location>
        <begin position="70"/>
        <end position="89"/>
    </location>
</feature>
<dbReference type="GO" id="GO:0015226">
    <property type="term" value="F:carnitine transmembrane transporter activity"/>
    <property type="evidence" value="ECO:0007669"/>
    <property type="project" value="TreeGrafter"/>
</dbReference>
<keyword evidence="2 7" id="KW-0813">Transport</keyword>
<reference evidence="9" key="1">
    <citation type="submission" date="2021-11" db="EMBL/GenBank/DDBJ databases">
        <title>Streptomyces corallinus and Kineosporia corallina sp. nov., two new coral-derived marine actinobacteria.</title>
        <authorList>
            <person name="Buangrab K."/>
            <person name="Sutthacheep M."/>
            <person name="Yeemin T."/>
            <person name="Harunari E."/>
            <person name="Igarashi Y."/>
            <person name="Sripreechasak P."/>
            <person name="Kanchanasin P."/>
            <person name="Tanasupawat S."/>
            <person name="Phongsopitanun W."/>
        </authorList>
    </citation>
    <scope>NUCLEOTIDE SEQUENCE</scope>
    <source>
        <strain evidence="9">JCM 31032</strain>
    </source>
</reference>
<accession>A0A9X1NCG6</accession>
<feature type="transmembrane region" description="Helical" evidence="7">
    <location>
        <begin position="586"/>
        <end position="607"/>
    </location>
</feature>
<dbReference type="Proteomes" id="UP001138997">
    <property type="component" value="Unassembled WGS sequence"/>
</dbReference>
<dbReference type="EMBL" id="JAJOMB010000008">
    <property type="protein sequence ID" value="MCD5312677.1"/>
    <property type="molecule type" value="Genomic_DNA"/>
</dbReference>
<feature type="domain" description="ABC transmembrane type-1" evidence="8">
    <location>
        <begin position="146"/>
        <end position="325"/>
    </location>
</feature>
<evidence type="ECO:0000256" key="2">
    <source>
        <dbReference type="ARBA" id="ARBA00022448"/>
    </source>
</evidence>
<feature type="transmembrane region" description="Helical" evidence="7">
    <location>
        <begin position="306"/>
        <end position="324"/>
    </location>
</feature>
<dbReference type="PROSITE" id="PS50928">
    <property type="entry name" value="ABC_TM1"/>
    <property type="match status" value="2"/>
</dbReference>
<dbReference type="SUPFAM" id="SSF161098">
    <property type="entry name" value="MetI-like"/>
    <property type="match status" value="2"/>
</dbReference>
<keyword evidence="4 7" id="KW-0812">Transmembrane</keyword>
<dbReference type="GO" id="GO:0031460">
    <property type="term" value="P:glycine betaine transport"/>
    <property type="evidence" value="ECO:0007669"/>
    <property type="project" value="TreeGrafter"/>
</dbReference>
<dbReference type="InterPro" id="IPR000515">
    <property type="entry name" value="MetI-like"/>
</dbReference>
<dbReference type="RefSeq" id="WP_231443140.1">
    <property type="nucleotide sequence ID" value="NZ_JAJOMB010000008.1"/>
</dbReference>
<evidence type="ECO:0000256" key="1">
    <source>
        <dbReference type="ARBA" id="ARBA00004141"/>
    </source>
</evidence>
<name>A0A9X1NCG6_9ACTN</name>
<evidence type="ECO:0000256" key="3">
    <source>
        <dbReference type="ARBA" id="ARBA00022475"/>
    </source>
</evidence>
<sequence length="650" mass="68994">MTVLTASRAAFTRPGRGRLIVAVVGVFVVLAAILRGTHTLSLVPSDTTALHRWFNEVNRWVSSNRNESPLFLYFFNEIRAFVGSLTTFFQDLIAQPSYGRPVPIIGWLGVVAILTLLALVFANLRVALLVVAGFSFIGLQGLWEESMQTLALTLSAVFLALLIGIPLGIWAGLSDRVHAVLSPVLDFLQTMPTFVYLAPFTLLFLIGPASATLVTLVYALPPAVRYTAHGIRSVPRASVEASESLGANGFQRLVGVLLPMSMRTVVLGLNQTIMAALSMATVAALIDAPGLGKTILKALQTLDVGTSFNAGLAIVVMAIVLDRLTTAASRRAPVQQQPRWRRPLLIGAGLAALFCVYLSRTYVWAAEFSTGSTIGDDIARLSSTFSDWVTSTFSDLTGWLKDTTTALLLDPLQTLLVESPWWLVAALLLALAFLLGNLQATVVTAFCVAGLVLSGLWQDSMTTLAATLLATAATLLLGVAVGVWMARSPRADLIIRPVLDALQVMPPFVYLVPFLALFAASRFTAILAAVLYAAPVVIKIVADGIVAVSPTAVEAAIASGSSTWQTIWKVQLPMARPALVLAANQGICYVLAMIVVGGLVGAGALGYDVVAGFSQGELFGKGLTAGLAIVVLGIMLNRITQAAAERRRNA</sequence>
<feature type="transmembrane region" description="Helical" evidence="7">
    <location>
        <begin position="101"/>
        <end position="120"/>
    </location>
</feature>
<gene>
    <name evidence="9" type="ORF">LR394_17360</name>
</gene>
<dbReference type="CDD" id="cd06261">
    <property type="entry name" value="TM_PBP2"/>
    <property type="match status" value="2"/>
</dbReference>
<keyword evidence="6 7" id="KW-0472">Membrane</keyword>
<feature type="domain" description="ABC transmembrane type-1" evidence="8">
    <location>
        <begin position="460"/>
        <end position="640"/>
    </location>
</feature>
<proteinExistence type="inferred from homology"/>
<dbReference type="Gene3D" id="1.10.3720.10">
    <property type="entry name" value="MetI-like"/>
    <property type="match status" value="2"/>
</dbReference>
<dbReference type="PANTHER" id="PTHR47737">
    <property type="entry name" value="GLYCINE BETAINE/PROLINE BETAINE TRANSPORT SYSTEM PERMEASE PROTEIN PROW"/>
    <property type="match status" value="1"/>
</dbReference>
<feature type="transmembrane region" description="Helical" evidence="7">
    <location>
        <begin position="17"/>
        <end position="34"/>
    </location>
</feature>
<dbReference type="FunFam" id="1.10.3720.10:FF:000001">
    <property type="entry name" value="Glycine betaine ABC transporter, permease"/>
    <property type="match status" value="1"/>
</dbReference>
<dbReference type="Pfam" id="PF00528">
    <property type="entry name" value="BPD_transp_1"/>
    <property type="match status" value="2"/>
</dbReference>
<organism evidence="9 10">
    <name type="scientific">Kineosporia babensis</name>
    <dbReference type="NCBI Taxonomy" id="499548"/>
    <lineage>
        <taxon>Bacteria</taxon>
        <taxon>Bacillati</taxon>
        <taxon>Actinomycetota</taxon>
        <taxon>Actinomycetes</taxon>
        <taxon>Kineosporiales</taxon>
        <taxon>Kineosporiaceae</taxon>
        <taxon>Kineosporia</taxon>
    </lineage>
</organism>
<feature type="transmembrane region" description="Helical" evidence="7">
    <location>
        <begin position="150"/>
        <end position="173"/>
    </location>
</feature>
<dbReference type="InterPro" id="IPR035906">
    <property type="entry name" value="MetI-like_sf"/>
</dbReference>
<dbReference type="AlphaFoldDB" id="A0A9X1NCG6"/>
<evidence type="ECO:0000256" key="5">
    <source>
        <dbReference type="ARBA" id="ARBA00022989"/>
    </source>
</evidence>
<evidence type="ECO:0000313" key="10">
    <source>
        <dbReference type="Proteomes" id="UP001138997"/>
    </source>
</evidence>
<evidence type="ECO:0000256" key="6">
    <source>
        <dbReference type="ARBA" id="ARBA00023136"/>
    </source>
</evidence>
<evidence type="ECO:0000313" key="9">
    <source>
        <dbReference type="EMBL" id="MCD5312677.1"/>
    </source>
</evidence>
<evidence type="ECO:0000259" key="8">
    <source>
        <dbReference type="PROSITE" id="PS50928"/>
    </source>
</evidence>
<feature type="transmembrane region" description="Helical" evidence="7">
    <location>
        <begin position="507"/>
        <end position="534"/>
    </location>
</feature>
<keyword evidence="10" id="KW-1185">Reference proteome</keyword>
<comment type="subcellular location">
    <subcellularLocation>
        <location evidence="7">Cell membrane</location>
        <topology evidence="7">Multi-pass membrane protein</topology>
    </subcellularLocation>
    <subcellularLocation>
        <location evidence="1">Membrane</location>
        <topology evidence="1">Multi-pass membrane protein</topology>
    </subcellularLocation>
</comment>
<feature type="transmembrane region" description="Helical" evidence="7">
    <location>
        <begin position="126"/>
        <end position="143"/>
    </location>
</feature>
<feature type="transmembrane region" description="Helical" evidence="7">
    <location>
        <begin position="193"/>
        <end position="220"/>
    </location>
</feature>
<keyword evidence="3" id="KW-1003">Cell membrane</keyword>
<keyword evidence="5 7" id="KW-1133">Transmembrane helix</keyword>
<comment type="similarity">
    <text evidence="7">Belongs to the binding-protein-dependent transport system permease family.</text>
</comment>
<feature type="transmembrane region" description="Helical" evidence="7">
    <location>
        <begin position="421"/>
        <end position="452"/>
    </location>
</feature>
<evidence type="ECO:0000256" key="4">
    <source>
        <dbReference type="ARBA" id="ARBA00022692"/>
    </source>
</evidence>
<feature type="transmembrane region" description="Helical" evidence="7">
    <location>
        <begin position="619"/>
        <end position="639"/>
    </location>
</feature>
<dbReference type="GO" id="GO:0005275">
    <property type="term" value="F:amine transmembrane transporter activity"/>
    <property type="evidence" value="ECO:0007669"/>
    <property type="project" value="TreeGrafter"/>
</dbReference>
<evidence type="ECO:0000256" key="7">
    <source>
        <dbReference type="RuleBase" id="RU363032"/>
    </source>
</evidence>
<dbReference type="GO" id="GO:0043190">
    <property type="term" value="C:ATP-binding cassette (ABC) transporter complex"/>
    <property type="evidence" value="ECO:0007669"/>
    <property type="project" value="TreeGrafter"/>
</dbReference>
<comment type="caution">
    <text evidence="9">The sequence shown here is derived from an EMBL/GenBank/DDBJ whole genome shotgun (WGS) entry which is preliminary data.</text>
</comment>
<protein>
    <submittedName>
        <fullName evidence="9">ABC transporter permease subunit</fullName>
    </submittedName>
</protein>